<dbReference type="Proteomes" id="UP001589645">
    <property type="component" value="Unassembled WGS sequence"/>
</dbReference>
<evidence type="ECO:0008006" key="3">
    <source>
        <dbReference type="Google" id="ProtNLM"/>
    </source>
</evidence>
<proteinExistence type="predicted"/>
<reference evidence="1 2" key="1">
    <citation type="submission" date="2024-09" db="EMBL/GenBank/DDBJ databases">
        <authorList>
            <person name="Sun Q."/>
            <person name="Mori K."/>
        </authorList>
    </citation>
    <scope>NUCLEOTIDE SEQUENCE [LARGE SCALE GENOMIC DNA]</scope>
    <source>
        <strain evidence="1 2">CECT 8064</strain>
    </source>
</reference>
<protein>
    <recommendedName>
        <fullName evidence="3">Lytic transglycosylase</fullName>
    </recommendedName>
</protein>
<accession>A0ABV5HW39</accession>
<sequence>MTRYLLMMAMVVLTPPKGNGGLPHAPRPAVVEARVWDKLAAALSFVESRDDDRAYNASSGALGRWQMKRIYVDEVNRILRLKREKKRYRYRDRTNPVKAREMFEIYQSHHNPKKDIDRAIRLHRGLHSPMYVKEVKRKLRE</sequence>
<gene>
    <name evidence="1" type="ORF">ACFFUV_22715</name>
</gene>
<dbReference type="EMBL" id="JBHMEP010000020">
    <property type="protein sequence ID" value="MFB9137766.1"/>
    <property type="molecule type" value="Genomic_DNA"/>
</dbReference>
<dbReference type="RefSeq" id="WP_390197998.1">
    <property type="nucleotide sequence ID" value="NZ_JBHMEP010000020.1"/>
</dbReference>
<name>A0ABV5HW39_9VIBR</name>
<keyword evidence="2" id="KW-1185">Reference proteome</keyword>
<evidence type="ECO:0000313" key="2">
    <source>
        <dbReference type="Proteomes" id="UP001589645"/>
    </source>
</evidence>
<organism evidence="1 2">
    <name type="scientific">Vibrio olivae</name>
    <dbReference type="NCBI Taxonomy" id="1243002"/>
    <lineage>
        <taxon>Bacteria</taxon>
        <taxon>Pseudomonadati</taxon>
        <taxon>Pseudomonadota</taxon>
        <taxon>Gammaproteobacteria</taxon>
        <taxon>Vibrionales</taxon>
        <taxon>Vibrionaceae</taxon>
        <taxon>Vibrio</taxon>
    </lineage>
</organism>
<comment type="caution">
    <text evidence="1">The sequence shown here is derived from an EMBL/GenBank/DDBJ whole genome shotgun (WGS) entry which is preliminary data.</text>
</comment>
<evidence type="ECO:0000313" key="1">
    <source>
        <dbReference type="EMBL" id="MFB9137766.1"/>
    </source>
</evidence>